<name>A0A9Q1BQ46_HOLLE</name>
<keyword evidence="2" id="KW-1185">Reference proteome</keyword>
<evidence type="ECO:0000313" key="1">
    <source>
        <dbReference type="EMBL" id="KAJ8030757.1"/>
    </source>
</evidence>
<accession>A0A9Q1BQ46</accession>
<dbReference type="InterPro" id="IPR036034">
    <property type="entry name" value="PDZ_sf"/>
</dbReference>
<sequence>MIMANVLRRRALYTDAKQAKNTFVSLGGTLEKRQTQEGEEKTYLTFESISAGELLYKSGIRKGDRLISVNFVPVSEVLFDMLIETIRGLTPLILHVERTSHDDTVVTIVFVMNITADQNDEPYLKFHGVYFTKDTESFRMDTIFRYISIHVEPMVTYHYDSSESNVTFIGHQDNGTYWLTVDDTNVKFKKHESSKAVFTMYKYNSNDVHQKGTPVILVPQENSSQCLAATSSNDLTLKSFEETYWTYPSVKYTPNERFLLLVEISHNKYKIESSTVAGQYIAKGSDNEAIMSSDYFRFTVHGGNN</sequence>
<dbReference type="SUPFAM" id="SSF50156">
    <property type="entry name" value="PDZ domain-like"/>
    <property type="match status" value="1"/>
</dbReference>
<evidence type="ECO:0000313" key="2">
    <source>
        <dbReference type="Proteomes" id="UP001152320"/>
    </source>
</evidence>
<comment type="caution">
    <text evidence="1">The sequence shown here is derived from an EMBL/GenBank/DDBJ whole genome shotgun (WGS) entry which is preliminary data.</text>
</comment>
<gene>
    <name evidence="1" type="ORF">HOLleu_27252</name>
</gene>
<dbReference type="Gene3D" id="2.30.42.10">
    <property type="match status" value="1"/>
</dbReference>
<organism evidence="1 2">
    <name type="scientific">Holothuria leucospilota</name>
    <name type="common">Black long sea cucumber</name>
    <name type="synonym">Mertensiothuria leucospilota</name>
    <dbReference type="NCBI Taxonomy" id="206669"/>
    <lineage>
        <taxon>Eukaryota</taxon>
        <taxon>Metazoa</taxon>
        <taxon>Echinodermata</taxon>
        <taxon>Eleutherozoa</taxon>
        <taxon>Echinozoa</taxon>
        <taxon>Holothuroidea</taxon>
        <taxon>Aspidochirotacea</taxon>
        <taxon>Aspidochirotida</taxon>
        <taxon>Holothuriidae</taxon>
        <taxon>Holothuria</taxon>
    </lineage>
</organism>
<proteinExistence type="predicted"/>
<reference evidence="1" key="1">
    <citation type="submission" date="2021-10" db="EMBL/GenBank/DDBJ databases">
        <title>Tropical sea cucumber genome reveals ecological adaptation and Cuvierian tubules defense mechanism.</title>
        <authorList>
            <person name="Chen T."/>
        </authorList>
    </citation>
    <scope>NUCLEOTIDE SEQUENCE</scope>
    <source>
        <strain evidence="1">Nanhai2018</strain>
        <tissue evidence="1">Muscle</tissue>
    </source>
</reference>
<protein>
    <recommendedName>
        <fullName evidence="3">PDZ domain-containing protein</fullName>
    </recommendedName>
</protein>
<dbReference type="InterPro" id="IPR008996">
    <property type="entry name" value="IL1/FGF"/>
</dbReference>
<evidence type="ECO:0008006" key="3">
    <source>
        <dbReference type="Google" id="ProtNLM"/>
    </source>
</evidence>
<dbReference type="Proteomes" id="UP001152320">
    <property type="component" value="Chromosome 13"/>
</dbReference>
<dbReference type="AlphaFoldDB" id="A0A9Q1BQ46"/>
<dbReference type="EMBL" id="JAIZAY010000013">
    <property type="protein sequence ID" value="KAJ8030757.1"/>
    <property type="molecule type" value="Genomic_DNA"/>
</dbReference>
<dbReference type="SUPFAM" id="SSF50353">
    <property type="entry name" value="Cytokine"/>
    <property type="match status" value="1"/>
</dbReference>